<sequence length="117" mass="12521">MGGCSVHKPLFVRRPHAVQRTLCPQGRPRAVKTKRDTGKASGSLFPSENPSSFLKEVSGYEGGARGELARFKSSPNALGSMEGFGLAAEPTCQQMGLLGEVRLGASLRLRHHISSCK</sequence>
<evidence type="ECO:0000313" key="3">
    <source>
        <dbReference type="Proteomes" id="UP000694409"/>
    </source>
</evidence>
<organism evidence="2 3">
    <name type="scientific">Serinus canaria</name>
    <name type="common">Island canary</name>
    <name type="synonym">Fringilla canaria</name>
    <dbReference type="NCBI Taxonomy" id="9135"/>
    <lineage>
        <taxon>Eukaryota</taxon>
        <taxon>Metazoa</taxon>
        <taxon>Chordata</taxon>
        <taxon>Craniata</taxon>
        <taxon>Vertebrata</taxon>
        <taxon>Euteleostomi</taxon>
        <taxon>Archelosauria</taxon>
        <taxon>Archosauria</taxon>
        <taxon>Dinosauria</taxon>
        <taxon>Saurischia</taxon>
        <taxon>Theropoda</taxon>
        <taxon>Coelurosauria</taxon>
        <taxon>Aves</taxon>
        <taxon>Neognathae</taxon>
        <taxon>Neoaves</taxon>
        <taxon>Telluraves</taxon>
        <taxon>Australaves</taxon>
        <taxon>Passeriformes</taxon>
        <taxon>Passeroidea</taxon>
        <taxon>Fringillidae</taxon>
        <taxon>Carduelinae</taxon>
        <taxon>Serinus</taxon>
    </lineage>
</organism>
<proteinExistence type="predicted"/>
<keyword evidence="3" id="KW-1185">Reference proteome</keyword>
<name>A0A8C9UE18_SERCA</name>
<evidence type="ECO:0000256" key="1">
    <source>
        <dbReference type="SAM" id="MobiDB-lite"/>
    </source>
</evidence>
<dbReference type="AlphaFoldDB" id="A0A8C9UE18"/>
<dbReference type="Ensembl" id="ENSSCAT00000015521.1">
    <property type="protein sequence ID" value="ENSSCAP00000013829.1"/>
    <property type="gene ID" value="ENSSCAG00000010213.1"/>
</dbReference>
<accession>A0A8C9UE18</accession>
<evidence type="ECO:0000313" key="2">
    <source>
        <dbReference type="Ensembl" id="ENSSCAP00000013829.1"/>
    </source>
</evidence>
<dbReference type="Proteomes" id="UP000694409">
    <property type="component" value="Unassembled WGS sequence"/>
</dbReference>
<reference evidence="2" key="2">
    <citation type="submission" date="2025-09" db="UniProtKB">
        <authorList>
            <consortium name="Ensembl"/>
        </authorList>
    </citation>
    <scope>IDENTIFICATION</scope>
</reference>
<feature type="region of interest" description="Disordered" evidence="1">
    <location>
        <begin position="26"/>
        <end position="48"/>
    </location>
</feature>
<protein>
    <submittedName>
        <fullName evidence="2">Uncharacterized protein</fullName>
    </submittedName>
</protein>
<reference evidence="2" key="1">
    <citation type="submission" date="2025-08" db="UniProtKB">
        <authorList>
            <consortium name="Ensembl"/>
        </authorList>
    </citation>
    <scope>IDENTIFICATION</scope>
</reference>